<gene>
    <name evidence="4" type="ORF">SD70_10215</name>
</gene>
<name>A0ABR5AJ39_9BACL</name>
<keyword evidence="1" id="KW-0547">Nucleotide-binding</keyword>
<dbReference type="InterPro" id="IPR010624">
    <property type="entry name" value="KaiC_dom"/>
</dbReference>
<feature type="domain" description="KaiC" evidence="3">
    <location>
        <begin position="2"/>
        <end position="236"/>
    </location>
</feature>
<sequence>MEYAKTGNTCLDTIMHGGIPRGSSIVLEGAPGTGKTTLAMQFLYYGATEYDEPGIYITFEELPDQIYQDMERFGWDLKALERKNLLRVICMSPKLFIEQLTKAGGLIEQVISELGCRRIAIDSVSLLRFEAEDGASYRKIFYTLRSALRKFQMTSLLLQESITSRHDDIPLENYVSDGVIRLSLNSHMESYRKRTLEVLKMRGTPIMEGEHRYKITDRGIHVVPSLSLIEDREAATDECVGTGIQKLDQLLFGGIRKGTSFLLDTNSKANYKYVIASILTEHLRAGYKIIAYSSGLSTFYDLMNIYSTLNIDLAKKIRQQRFYFVEHFGRAYPEEFQSGVIDVSDVDPSSYNRIVEEKLAPVMGPSLARGENWIVYYDLNTMFSQQGVDFVSRYYSGEMAKSRASGLTVLALCNFAEISSDVASYLERSSGGVIRTWVDGSYQYLQLTKSPHGVVSEPLIVVSVPQAPFIQLL</sequence>
<dbReference type="RefSeq" id="WP_041047460.1">
    <property type="nucleotide sequence ID" value="NZ_JXAK01000014.1"/>
</dbReference>
<dbReference type="EMBL" id="JXAK01000014">
    <property type="protein sequence ID" value="KIL40986.1"/>
    <property type="molecule type" value="Genomic_DNA"/>
</dbReference>
<evidence type="ECO:0000259" key="3">
    <source>
        <dbReference type="PROSITE" id="PS51146"/>
    </source>
</evidence>
<comment type="caution">
    <text evidence="4">The sequence shown here is derived from an EMBL/GenBank/DDBJ whole genome shotgun (WGS) entry which is preliminary data.</text>
</comment>
<evidence type="ECO:0000256" key="2">
    <source>
        <dbReference type="ARBA" id="ARBA00022840"/>
    </source>
</evidence>
<reference evidence="4 5" key="1">
    <citation type="submission" date="2014-12" db="EMBL/GenBank/DDBJ databases">
        <title>Draft genome sequence of Paenibacillus kamchatkensis strain B-2647.</title>
        <authorList>
            <person name="Karlyshev A.V."/>
            <person name="Kudryashova E.B."/>
        </authorList>
    </citation>
    <scope>NUCLEOTIDE SEQUENCE [LARGE SCALE GENOMIC DNA]</scope>
    <source>
        <strain evidence="4 5">VKM B-2647</strain>
    </source>
</reference>
<evidence type="ECO:0000313" key="5">
    <source>
        <dbReference type="Proteomes" id="UP000031967"/>
    </source>
</evidence>
<dbReference type="PROSITE" id="PS51146">
    <property type="entry name" value="KAIC"/>
    <property type="match status" value="1"/>
</dbReference>
<dbReference type="InterPro" id="IPR027417">
    <property type="entry name" value="P-loop_NTPase"/>
</dbReference>
<dbReference type="Proteomes" id="UP000031967">
    <property type="component" value="Unassembled WGS sequence"/>
</dbReference>
<organism evidence="4 5">
    <name type="scientific">Gordoniibacillus kamchatkensis</name>
    <dbReference type="NCBI Taxonomy" id="1590651"/>
    <lineage>
        <taxon>Bacteria</taxon>
        <taxon>Bacillati</taxon>
        <taxon>Bacillota</taxon>
        <taxon>Bacilli</taxon>
        <taxon>Bacillales</taxon>
        <taxon>Paenibacillaceae</taxon>
        <taxon>Gordoniibacillus</taxon>
    </lineage>
</organism>
<keyword evidence="5" id="KW-1185">Reference proteome</keyword>
<dbReference type="PANTHER" id="PTHR43637:SF1">
    <property type="entry name" value="UPF0273 PROTEIN TM_0370"/>
    <property type="match status" value="1"/>
</dbReference>
<evidence type="ECO:0000256" key="1">
    <source>
        <dbReference type="ARBA" id="ARBA00022741"/>
    </source>
</evidence>
<dbReference type="Pfam" id="PF06745">
    <property type="entry name" value="ATPase"/>
    <property type="match status" value="1"/>
</dbReference>
<accession>A0ABR5AJ39</accession>
<dbReference type="Gene3D" id="3.40.50.300">
    <property type="entry name" value="P-loop containing nucleotide triphosphate hydrolases"/>
    <property type="match status" value="2"/>
</dbReference>
<evidence type="ECO:0000313" key="4">
    <source>
        <dbReference type="EMBL" id="KIL40986.1"/>
    </source>
</evidence>
<dbReference type="PANTHER" id="PTHR43637">
    <property type="entry name" value="UPF0273 PROTEIN TM_0370"/>
    <property type="match status" value="1"/>
</dbReference>
<dbReference type="SUPFAM" id="SSF52540">
    <property type="entry name" value="P-loop containing nucleoside triphosphate hydrolases"/>
    <property type="match status" value="1"/>
</dbReference>
<proteinExistence type="predicted"/>
<keyword evidence="2" id="KW-0067">ATP-binding</keyword>
<dbReference type="InterPro" id="IPR014774">
    <property type="entry name" value="KaiC-like_dom"/>
</dbReference>
<dbReference type="PRINTS" id="PR01874">
    <property type="entry name" value="DNAREPAIRADA"/>
</dbReference>
<protein>
    <submittedName>
        <fullName evidence="4">Circadian clock protein KaiC</fullName>
    </submittedName>
</protein>